<gene>
    <name evidence="1" type="ORF">OUZ56_008262</name>
</gene>
<name>A0ABR0ACF2_9CRUS</name>
<organism evidence="1 2">
    <name type="scientific">Daphnia magna</name>
    <dbReference type="NCBI Taxonomy" id="35525"/>
    <lineage>
        <taxon>Eukaryota</taxon>
        <taxon>Metazoa</taxon>
        <taxon>Ecdysozoa</taxon>
        <taxon>Arthropoda</taxon>
        <taxon>Crustacea</taxon>
        <taxon>Branchiopoda</taxon>
        <taxon>Diplostraca</taxon>
        <taxon>Cladocera</taxon>
        <taxon>Anomopoda</taxon>
        <taxon>Daphniidae</taxon>
        <taxon>Daphnia</taxon>
    </lineage>
</organism>
<proteinExistence type="predicted"/>
<evidence type="ECO:0000313" key="2">
    <source>
        <dbReference type="Proteomes" id="UP001234178"/>
    </source>
</evidence>
<comment type="caution">
    <text evidence="1">The sequence shown here is derived from an EMBL/GenBank/DDBJ whole genome shotgun (WGS) entry which is preliminary data.</text>
</comment>
<protein>
    <submittedName>
        <fullName evidence="1">Uncharacterized protein</fullName>
    </submittedName>
</protein>
<dbReference type="Proteomes" id="UP001234178">
    <property type="component" value="Unassembled WGS sequence"/>
</dbReference>
<evidence type="ECO:0000313" key="1">
    <source>
        <dbReference type="EMBL" id="KAK4022815.1"/>
    </source>
</evidence>
<dbReference type="EMBL" id="JAOYFB010000037">
    <property type="protein sequence ID" value="KAK4022815.1"/>
    <property type="molecule type" value="Genomic_DNA"/>
</dbReference>
<accession>A0ABR0ACF2</accession>
<reference evidence="1 2" key="1">
    <citation type="journal article" date="2023" name="Nucleic Acids Res.">
        <title>The hologenome of Daphnia magna reveals possible DNA methylation and microbiome-mediated evolution of the host genome.</title>
        <authorList>
            <person name="Chaturvedi A."/>
            <person name="Li X."/>
            <person name="Dhandapani V."/>
            <person name="Marshall H."/>
            <person name="Kissane S."/>
            <person name="Cuenca-Cambronero M."/>
            <person name="Asole G."/>
            <person name="Calvet F."/>
            <person name="Ruiz-Romero M."/>
            <person name="Marangio P."/>
            <person name="Guigo R."/>
            <person name="Rago D."/>
            <person name="Mirbahai L."/>
            <person name="Eastwood N."/>
            <person name="Colbourne J.K."/>
            <person name="Zhou J."/>
            <person name="Mallon E."/>
            <person name="Orsini L."/>
        </authorList>
    </citation>
    <scope>NUCLEOTIDE SEQUENCE [LARGE SCALE GENOMIC DNA]</scope>
    <source>
        <strain evidence="1">LRV0_1</strain>
    </source>
</reference>
<keyword evidence="2" id="KW-1185">Reference proteome</keyword>
<sequence length="86" mass="9729">MSGGRTAYRTWNKSKGANWRITPYSRGYDVQAFVDCVRDFVYTSSATMMLTRNGGTAQTFVYHQHGTSLQHKSVINKHCESGTIDF</sequence>